<feature type="region of interest" description="Disordered" evidence="1">
    <location>
        <begin position="161"/>
        <end position="213"/>
    </location>
</feature>
<feature type="compositionally biased region" description="Polar residues" evidence="1">
    <location>
        <begin position="161"/>
        <end position="179"/>
    </location>
</feature>
<dbReference type="RefSeq" id="WP_151759120.1">
    <property type="nucleotide sequence ID" value="NZ_BKZW01000004.1"/>
</dbReference>
<gene>
    <name evidence="3" type="ORF">KDW_56300</name>
</gene>
<dbReference type="Proteomes" id="UP000326912">
    <property type="component" value="Unassembled WGS sequence"/>
</dbReference>
<feature type="compositionally biased region" description="Pro residues" evidence="1">
    <location>
        <begin position="188"/>
        <end position="198"/>
    </location>
</feature>
<dbReference type="Pfam" id="PF13240">
    <property type="entry name" value="Zn_Ribbon_1"/>
    <property type="match status" value="1"/>
</dbReference>
<evidence type="ECO:0000256" key="1">
    <source>
        <dbReference type="SAM" id="MobiDB-lite"/>
    </source>
</evidence>
<evidence type="ECO:0000313" key="3">
    <source>
        <dbReference type="EMBL" id="GER91468.1"/>
    </source>
</evidence>
<comment type="caution">
    <text evidence="3">The sequence shown here is derived from an EMBL/GenBank/DDBJ whole genome shotgun (WGS) entry which is preliminary data.</text>
</comment>
<name>A0A5J4KP04_9CHLR</name>
<protein>
    <recommendedName>
        <fullName evidence="2">Zinc-ribbon domain-containing protein</fullName>
    </recommendedName>
</protein>
<organism evidence="3 4">
    <name type="scientific">Dictyobacter vulcani</name>
    <dbReference type="NCBI Taxonomy" id="2607529"/>
    <lineage>
        <taxon>Bacteria</taxon>
        <taxon>Bacillati</taxon>
        <taxon>Chloroflexota</taxon>
        <taxon>Ktedonobacteria</taxon>
        <taxon>Ktedonobacterales</taxon>
        <taxon>Dictyobacteraceae</taxon>
        <taxon>Dictyobacter</taxon>
    </lineage>
</organism>
<reference evidence="3 4" key="1">
    <citation type="submission" date="2019-10" db="EMBL/GenBank/DDBJ databases">
        <title>Dictyobacter vulcani sp. nov., within the class Ktedonobacteria, isolated from soil of volcanic Mt. Zao.</title>
        <authorList>
            <person name="Zheng Y."/>
            <person name="Wang C.M."/>
            <person name="Sakai Y."/>
            <person name="Abe K."/>
            <person name="Yokota A."/>
            <person name="Yabe S."/>
        </authorList>
    </citation>
    <scope>NUCLEOTIDE SEQUENCE [LARGE SCALE GENOMIC DNA]</scope>
    <source>
        <strain evidence="3 4">W12</strain>
    </source>
</reference>
<dbReference type="AlphaFoldDB" id="A0A5J4KP04"/>
<evidence type="ECO:0000259" key="2">
    <source>
        <dbReference type="Pfam" id="PF13240"/>
    </source>
</evidence>
<evidence type="ECO:0000313" key="4">
    <source>
        <dbReference type="Proteomes" id="UP000326912"/>
    </source>
</evidence>
<dbReference type="EMBL" id="BKZW01000004">
    <property type="protein sequence ID" value="GER91468.1"/>
    <property type="molecule type" value="Genomic_DNA"/>
</dbReference>
<accession>A0A5J4KP04</accession>
<feature type="compositionally biased region" description="Low complexity" evidence="1">
    <location>
        <begin position="199"/>
        <end position="213"/>
    </location>
</feature>
<keyword evidence="4" id="KW-1185">Reference proteome</keyword>
<feature type="domain" description="Zinc-ribbon" evidence="2">
    <location>
        <begin position="222"/>
        <end position="244"/>
    </location>
</feature>
<proteinExistence type="predicted"/>
<dbReference type="InterPro" id="IPR026870">
    <property type="entry name" value="Zinc_ribbon_dom"/>
</dbReference>
<sequence>MKPISGQYECVHSSGVGLDYFTSRIDRLTLQTTGRFVLTTQNRSRAVNAAQSLMKGQQVSSAAPETKLEGSYSQQNLVILLQFDHGGSEQAQLDSDEAGLQIGPNHFNKVSDSTMLPPTHRLQKDMDDIAKGIKIATTLGGMAVKAAKTIQGTIQSVQEAGTQQKTAADGTSAQPQQSGTPVYQPPAQQQPPATPVYQPPAQQQQPATPVYQPPASHLETIFCDQCGARIRSGKRFCNTCGARLP</sequence>